<evidence type="ECO:0000256" key="2">
    <source>
        <dbReference type="ARBA" id="ARBA00006219"/>
    </source>
</evidence>
<evidence type="ECO:0000313" key="16">
    <source>
        <dbReference type="EMBL" id="PRZ41569.1"/>
    </source>
</evidence>
<comment type="subunit">
    <text evidence="3">Monomer.</text>
</comment>
<evidence type="ECO:0000256" key="8">
    <source>
        <dbReference type="ARBA" id="ARBA00022741"/>
    </source>
</evidence>
<organism evidence="16 17">
    <name type="scientific">Antricoccus suffuscus</name>
    <dbReference type="NCBI Taxonomy" id="1629062"/>
    <lineage>
        <taxon>Bacteria</taxon>
        <taxon>Bacillati</taxon>
        <taxon>Actinomycetota</taxon>
        <taxon>Actinomycetes</taxon>
        <taxon>Geodermatophilales</taxon>
        <taxon>Antricoccaceae</taxon>
        <taxon>Antricoccus</taxon>
    </lineage>
</organism>
<evidence type="ECO:0000256" key="6">
    <source>
        <dbReference type="ARBA" id="ARBA00022600"/>
    </source>
</evidence>
<evidence type="ECO:0000313" key="17">
    <source>
        <dbReference type="Proteomes" id="UP000237752"/>
    </source>
</evidence>
<dbReference type="InterPro" id="IPR011009">
    <property type="entry name" value="Kinase-like_dom_sf"/>
</dbReference>
<keyword evidence="7" id="KW-0808">Transferase</keyword>
<dbReference type="Gene3D" id="3.90.1200.10">
    <property type="match status" value="1"/>
</dbReference>
<keyword evidence="10" id="KW-0067">ATP-binding</keyword>
<dbReference type="InterPro" id="IPR040999">
    <property type="entry name" value="Mak_N_cap"/>
</dbReference>
<dbReference type="OrthoDB" id="3787729at2"/>
<evidence type="ECO:0000256" key="12">
    <source>
        <dbReference type="ARBA" id="ARBA00023277"/>
    </source>
</evidence>
<dbReference type="GO" id="GO:0016301">
    <property type="term" value="F:kinase activity"/>
    <property type="evidence" value="ECO:0007669"/>
    <property type="project" value="UniProtKB-KW"/>
</dbReference>
<protein>
    <recommendedName>
        <fullName evidence="5">Maltokinase</fullName>
        <ecNumber evidence="4">2.7.1.175</ecNumber>
    </recommendedName>
    <alternativeName>
        <fullName evidence="13">Maltose-1-phosphate synthase</fullName>
    </alternativeName>
</protein>
<evidence type="ECO:0000256" key="7">
    <source>
        <dbReference type="ARBA" id="ARBA00022679"/>
    </source>
</evidence>
<dbReference type="SUPFAM" id="SSF56112">
    <property type="entry name" value="Protein kinase-like (PK-like)"/>
    <property type="match status" value="1"/>
</dbReference>
<accession>A0A2T0ZYY1</accession>
<keyword evidence="12" id="KW-0119">Carbohydrate metabolism</keyword>
<dbReference type="GO" id="GO:0005978">
    <property type="term" value="P:glycogen biosynthetic process"/>
    <property type="evidence" value="ECO:0007669"/>
    <property type="project" value="UniProtKB-UniPathway"/>
</dbReference>
<keyword evidence="6" id="KW-0321">Glycogen metabolism</keyword>
<comment type="similarity">
    <text evidence="2">Belongs to the aminoglycoside phosphotransferase family.</text>
</comment>
<reference evidence="16 17" key="1">
    <citation type="submission" date="2018-03" db="EMBL/GenBank/DDBJ databases">
        <title>Genomic Encyclopedia of Archaeal and Bacterial Type Strains, Phase II (KMG-II): from individual species to whole genera.</title>
        <authorList>
            <person name="Goeker M."/>
        </authorList>
    </citation>
    <scope>NUCLEOTIDE SEQUENCE [LARGE SCALE GENOMIC DNA]</scope>
    <source>
        <strain evidence="16 17">DSM 100065</strain>
    </source>
</reference>
<evidence type="ECO:0000256" key="5">
    <source>
        <dbReference type="ARBA" id="ARBA00013882"/>
    </source>
</evidence>
<evidence type="ECO:0000256" key="4">
    <source>
        <dbReference type="ARBA" id="ARBA00011962"/>
    </source>
</evidence>
<name>A0A2T0ZYY1_9ACTN</name>
<feature type="domain" description="Maltokinase N-terminal cap" evidence="15">
    <location>
        <begin position="15"/>
        <end position="102"/>
    </location>
</feature>
<sequence>MKISSAEVGRVLSDWLGQQRWYAGKSRAGSVHARQLATLTEDPHPVQIWIADITYENGDVEHYQVPLVLRDEPAQQLDHVFVGAMLDEDGESTVHLYDALHDKDVTGAWLDALVAEAEIDGLRFVRRVAPDEMPVGEPSLALSAEQSNTSIVFGDAAIMKTFRRIEAGLNPDIEIHGALADLGGEHVANLLGHVTATIDGEPWSLAMLQDFMVTATDGWKLATTSVRDLMAEGDLHADEVGGDFASEAHRLGQSTAQVHADLAAAFGTTNLSPDDVRARVAAMLTRLDAALIEVAELAPVASDLRRLYEAVADLGTVVPAQRVHGDLHLGQVLRTARRWILLDFEGEPAKSIIERRALDSPLRDVAGMLRSFDYAARYQLSEGEGTAQTEARSREWTTRNRDAYCAGYAEESSADPREGAVLLRALEADKAVYEAVYEARNRPSWLPVPLASLHRLAAE</sequence>
<dbReference type="Proteomes" id="UP000237752">
    <property type="component" value="Unassembled WGS sequence"/>
</dbReference>
<comment type="pathway">
    <text evidence="1">Glycan biosynthesis; glycogen biosynthesis.</text>
</comment>
<keyword evidence="11" id="KW-0320">Glycogen biosynthesis</keyword>
<evidence type="ECO:0000256" key="13">
    <source>
        <dbReference type="ARBA" id="ARBA00031251"/>
    </source>
</evidence>
<evidence type="ECO:0000256" key="3">
    <source>
        <dbReference type="ARBA" id="ARBA00011245"/>
    </source>
</evidence>
<comment type="catalytic activity">
    <reaction evidence="14">
        <text>D-maltose + ATP = alpha-maltose 1-phosphate + ADP + H(+)</text>
        <dbReference type="Rhea" id="RHEA:31915"/>
        <dbReference type="ChEBI" id="CHEBI:15378"/>
        <dbReference type="ChEBI" id="CHEBI:17306"/>
        <dbReference type="ChEBI" id="CHEBI:30616"/>
        <dbReference type="ChEBI" id="CHEBI:63576"/>
        <dbReference type="ChEBI" id="CHEBI:456216"/>
        <dbReference type="EC" id="2.7.1.175"/>
    </reaction>
</comment>
<evidence type="ECO:0000256" key="1">
    <source>
        <dbReference type="ARBA" id="ARBA00004964"/>
    </source>
</evidence>
<keyword evidence="9 16" id="KW-0418">Kinase</keyword>
<dbReference type="EC" id="2.7.1.175" evidence="4"/>
<keyword evidence="8" id="KW-0547">Nucleotide-binding</keyword>
<dbReference type="EMBL" id="PVUE01000009">
    <property type="protein sequence ID" value="PRZ41569.1"/>
    <property type="molecule type" value="Genomic_DNA"/>
</dbReference>
<dbReference type="GO" id="GO:0005524">
    <property type="term" value="F:ATP binding"/>
    <property type="evidence" value="ECO:0007669"/>
    <property type="project" value="UniProtKB-KW"/>
</dbReference>
<evidence type="ECO:0000256" key="9">
    <source>
        <dbReference type="ARBA" id="ARBA00022777"/>
    </source>
</evidence>
<proteinExistence type="inferred from homology"/>
<comment type="caution">
    <text evidence="16">The sequence shown here is derived from an EMBL/GenBank/DDBJ whole genome shotgun (WGS) entry which is preliminary data.</text>
</comment>
<gene>
    <name evidence="16" type="ORF">CLV47_109116</name>
</gene>
<evidence type="ECO:0000256" key="10">
    <source>
        <dbReference type="ARBA" id="ARBA00022840"/>
    </source>
</evidence>
<dbReference type="AlphaFoldDB" id="A0A2T0ZYY1"/>
<evidence type="ECO:0000256" key="11">
    <source>
        <dbReference type="ARBA" id="ARBA00023056"/>
    </source>
</evidence>
<dbReference type="RefSeq" id="WP_106349321.1">
    <property type="nucleotide sequence ID" value="NZ_PVUE01000009.1"/>
</dbReference>
<evidence type="ECO:0000259" key="15">
    <source>
        <dbReference type="Pfam" id="PF18085"/>
    </source>
</evidence>
<dbReference type="Pfam" id="PF18085">
    <property type="entry name" value="Mak_N_cap"/>
    <property type="match status" value="1"/>
</dbReference>
<dbReference type="UniPathway" id="UPA00164"/>
<evidence type="ECO:0000256" key="14">
    <source>
        <dbReference type="ARBA" id="ARBA00049067"/>
    </source>
</evidence>
<keyword evidence="17" id="KW-1185">Reference proteome</keyword>